<dbReference type="Proteomes" id="UP000179616">
    <property type="component" value="Unassembled WGS sequence"/>
</dbReference>
<name>A0A1S1LE10_9MYCO</name>
<organism evidence="2 3">
    <name type="scientific">Mycobacteroides franklinii</name>
    <dbReference type="NCBI Taxonomy" id="948102"/>
    <lineage>
        <taxon>Bacteria</taxon>
        <taxon>Bacillati</taxon>
        <taxon>Actinomycetota</taxon>
        <taxon>Actinomycetes</taxon>
        <taxon>Mycobacteriales</taxon>
        <taxon>Mycobacteriaceae</taxon>
        <taxon>Mycobacteroides</taxon>
    </lineage>
</organism>
<keyword evidence="1" id="KW-0472">Membrane</keyword>
<comment type="caution">
    <text evidence="2">The sequence shown here is derived from an EMBL/GenBank/DDBJ whole genome shotgun (WGS) entry which is preliminary data.</text>
</comment>
<evidence type="ECO:0000313" key="3">
    <source>
        <dbReference type="Proteomes" id="UP000179616"/>
    </source>
</evidence>
<dbReference type="STRING" id="948102.BKG76_06785"/>
<sequence>MDVDHPEYDQPWDNSARHETVTERLDRNWISLLQEVRVVQTGVQLLTGLLLTLPFQQRFAVLDHPMRIVYLLTVACSVTSTLLLVTPVAMHRVLFRRHRLGVIVSAAHRLAYVGLLLLGLSMAGVTDIIFDTVSGRTAGIVAGASALTAFGLFWLALPLMLRAKLVSSEPNQSPA</sequence>
<feature type="transmembrane region" description="Helical" evidence="1">
    <location>
        <begin position="136"/>
        <end position="157"/>
    </location>
</feature>
<feature type="transmembrane region" description="Helical" evidence="1">
    <location>
        <begin position="110"/>
        <end position="130"/>
    </location>
</feature>
<accession>A0A1S1LE10</accession>
<proteinExistence type="predicted"/>
<dbReference type="OrthoDB" id="3625784at2"/>
<dbReference type="InterPro" id="IPR046291">
    <property type="entry name" value="DUF6328"/>
</dbReference>
<dbReference type="GeneID" id="57166503"/>
<reference evidence="2 3" key="1">
    <citation type="submission" date="2016-10" db="EMBL/GenBank/DDBJ databases">
        <title>Evaluation of Human, Veterinary and Environmental Mycobacterium chelonae Isolates by Core Genome Phylogenomic Analysis, Targeted Gene Comparison, and Anti-microbial Susceptibility Patterns: A Tale of Mistaken Identities.</title>
        <authorList>
            <person name="Fogelson S.B."/>
            <person name="Camus A.C."/>
            <person name="Lorenz W."/>
            <person name="Vasireddy R."/>
            <person name="Vasireddy S."/>
            <person name="Smith T."/>
            <person name="Brown-Elliott B.A."/>
            <person name="Wallace R.J.Jr."/>
            <person name="Hasan N.A."/>
            <person name="Reischl U."/>
            <person name="Sanchez S."/>
        </authorList>
    </citation>
    <scope>NUCLEOTIDE SEQUENCE [LARGE SCALE GENOMIC DNA]</scope>
    <source>
        <strain evidence="2 3">1559</strain>
    </source>
</reference>
<evidence type="ECO:0000256" key="1">
    <source>
        <dbReference type="SAM" id="Phobius"/>
    </source>
</evidence>
<dbReference type="RefSeq" id="WP_070936947.1">
    <property type="nucleotide sequence ID" value="NZ_MLIK01000008.1"/>
</dbReference>
<keyword evidence="1" id="KW-0812">Transmembrane</keyword>
<protein>
    <recommendedName>
        <fullName evidence="4">Sodium:proton antiporter</fullName>
    </recommendedName>
</protein>
<evidence type="ECO:0008006" key="4">
    <source>
        <dbReference type="Google" id="ProtNLM"/>
    </source>
</evidence>
<evidence type="ECO:0000313" key="2">
    <source>
        <dbReference type="EMBL" id="OHU28937.1"/>
    </source>
</evidence>
<gene>
    <name evidence="2" type="ORF">BKG76_06785</name>
</gene>
<keyword evidence="1" id="KW-1133">Transmembrane helix</keyword>
<dbReference type="EMBL" id="MLIK01000008">
    <property type="protein sequence ID" value="OHU28937.1"/>
    <property type="molecule type" value="Genomic_DNA"/>
</dbReference>
<dbReference type="Pfam" id="PF19853">
    <property type="entry name" value="DUF6328"/>
    <property type="match status" value="1"/>
</dbReference>
<feature type="transmembrane region" description="Helical" evidence="1">
    <location>
        <begin position="68"/>
        <end position="89"/>
    </location>
</feature>
<dbReference type="AlphaFoldDB" id="A0A1S1LE10"/>